<reference evidence="1 2" key="1">
    <citation type="submission" date="2019-07" db="EMBL/GenBank/DDBJ databases">
        <title>WGS assembly of Gossypium mustelinum.</title>
        <authorList>
            <person name="Chen Z.J."/>
            <person name="Sreedasyam A."/>
            <person name="Ando A."/>
            <person name="Song Q."/>
            <person name="De L."/>
            <person name="Hulse-Kemp A."/>
            <person name="Ding M."/>
            <person name="Ye W."/>
            <person name="Kirkbride R."/>
            <person name="Jenkins J."/>
            <person name="Plott C."/>
            <person name="Lovell J."/>
            <person name="Lin Y.-M."/>
            <person name="Vaughn R."/>
            <person name="Liu B."/>
            <person name="Li W."/>
            <person name="Simpson S."/>
            <person name="Scheffler B."/>
            <person name="Saski C."/>
            <person name="Grover C."/>
            <person name="Hu G."/>
            <person name="Conover J."/>
            <person name="Carlson J."/>
            <person name="Shu S."/>
            <person name="Boston L."/>
            <person name="Williams M."/>
            <person name="Peterson D."/>
            <person name="Mcgee K."/>
            <person name="Jones D."/>
            <person name="Wendel J."/>
            <person name="Stelly D."/>
            <person name="Grimwood J."/>
            <person name="Schmutz J."/>
        </authorList>
    </citation>
    <scope>NUCLEOTIDE SEQUENCE [LARGE SCALE GENOMIC DNA]</scope>
    <source>
        <strain evidence="1">1408120.09</strain>
    </source>
</reference>
<sequence length="53" mass="6071">MIPGLSAEKILRCSGWWYYIYYSLIEWFMGLTTAREPGGLCRLALDHGLLTFG</sequence>
<dbReference type="EMBL" id="CM017647">
    <property type="protein sequence ID" value="TYJ04776.1"/>
    <property type="molecule type" value="Genomic_DNA"/>
</dbReference>
<gene>
    <name evidence="1" type="ORF">E1A91_A12G116400v1</name>
</gene>
<dbReference type="Proteomes" id="UP000323597">
    <property type="component" value="Chromosome A12"/>
</dbReference>
<keyword evidence="2" id="KW-1185">Reference proteome</keyword>
<protein>
    <submittedName>
        <fullName evidence="1">Uncharacterized protein</fullName>
    </submittedName>
</protein>
<proteinExistence type="predicted"/>
<accession>A0A5D2WSZ8</accession>
<name>A0A5D2WSZ8_GOSMU</name>
<dbReference type="AlphaFoldDB" id="A0A5D2WSZ8"/>
<evidence type="ECO:0000313" key="1">
    <source>
        <dbReference type="EMBL" id="TYJ04776.1"/>
    </source>
</evidence>
<evidence type="ECO:0000313" key="2">
    <source>
        <dbReference type="Proteomes" id="UP000323597"/>
    </source>
</evidence>
<organism evidence="1 2">
    <name type="scientific">Gossypium mustelinum</name>
    <name type="common">Cotton</name>
    <name type="synonym">Gossypium caicoense</name>
    <dbReference type="NCBI Taxonomy" id="34275"/>
    <lineage>
        <taxon>Eukaryota</taxon>
        <taxon>Viridiplantae</taxon>
        <taxon>Streptophyta</taxon>
        <taxon>Embryophyta</taxon>
        <taxon>Tracheophyta</taxon>
        <taxon>Spermatophyta</taxon>
        <taxon>Magnoliopsida</taxon>
        <taxon>eudicotyledons</taxon>
        <taxon>Gunneridae</taxon>
        <taxon>Pentapetalae</taxon>
        <taxon>rosids</taxon>
        <taxon>malvids</taxon>
        <taxon>Malvales</taxon>
        <taxon>Malvaceae</taxon>
        <taxon>Malvoideae</taxon>
        <taxon>Gossypium</taxon>
    </lineage>
</organism>